<feature type="transmembrane region" description="Helical" evidence="2">
    <location>
        <begin position="314"/>
        <end position="336"/>
    </location>
</feature>
<feature type="compositionally biased region" description="Polar residues" evidence="1">
    <location>
        <begin position="94"/>
        <end position="104"/>
    </location>
</feature>
<dbReference type="GO" id="GO:0005789">
    <property type="term" value="C:endoplasmic reticulum membrane"/>
    <property type="evidence" value="ECO:0007669"/>
    <property type="project" value="TreeGrafter"/>
</dbReference>
<keyword evidence="4" id="KW-1185">Reference proteome</keyword>
<keyword evidence="2" id="KW-1133">Transmembrane helix</keyword>
<evidence type="ECO:0000256" key="1">
    <source>
        <dbReference type="SAM" id="MobiDB-lite"/>
    </source>
</evidence>
<organism evidence="3 4">
    <name type="scientific">Coprinopsis marcescibilis</name>
    <name type="common">Agaric fungus</name>
    <name type="synonym">Psathyrella marcescibilis</name>
    <dbReference type="NCBI Taxonomy" id="230819"/>
    <lineage>
        <taxon>Eukaryota</taxon>
        <taxon>Fungi</taxon>
        <taxon>Dikarya</taxon>
        <taxon>Basidiomycota</taxon>
        <taxon>Agaricomycotina</taxon>
        <taxon>Agaricomycetes</taxon>
        <taxon>Agaricomycetidae</taxon>
        <taxon>Agaricales</taxon>
        <taxon>Agaricineae</taxon>
        <taxon>Psathyrellaceae</taxon>
        <taxon>Coprinopsis</taxon>
    </lineage>
</organism>
<dbReference type="InterPro" id="IPR037997">
    <property type="entry name" value="Dgk1-like"/>
</dbReference>
<dbReference type="EMBL" id="ML210281">
    <property type="protein sequence ID" value="TFK21015.1"/>
    <property type="molecule type" value="Genomic_DNA"/>
</dbReference>
<protein>
    <recommendedName>
        <fullName evidence="5">Phosphatidate cytidylyltransferase</fullName>
    </recommendedName>
</protein>
<feature type="transmembrane region" description="Helical" evidence="2">
    <location>
        <begin position="272"/>
        <end position="293"/>
    </location>
</feature>
<accession>A0A5C3KLY2</accession>
<feature type="compositionally biased region" description="Low complexity" evidence="1">
    <location>
        <begin position="40"/>
        <end position="49"/>
    </location>
</feature>
<feature type="transmembrane region" description="Helical" evidence="2">
    <location>
        <begin position="208"/>
        <end position="237"/>
    </location>
</feature>
<dbReference type="GO" id="GO:0004143">
    <property type="term" value="F:ATP-dependent diacylglycerol kinase activity"/>
    <property type="evidence" value="ECO:0007669"/>
    <property type="project" value="InterPro"/>
</dbReference>
<feature type="region of interest" description="Disordered" evidence="1">
    <location>
        <begin position="85"/>
        <end position="113"/>
    </location>
</feature>
<dbReference type="AlphaFoldDB" id="A0A5C3KLY2"/>
<gene>
    <name evidence="3" type="ORF">FA15DRAFT_646236</name>
</gene>
<dbReference type="PANTHER" id="PTHR31303:SF1">
    <property type="entry name" value="CTP-DEPENDENT DIACYLGLYCEROL KINASE 1"/>
    <property type="match status" value="1"/>
</dbReference>
<evidence type="ECO:0008006" key="5">
    <source>
        <dbReference type="Google" id="ProtNLM"/>
    </source>
</evidence>
<evidence type="ECO:0000313" key="4">
    <source>
        <dbReference type="Proteomes" id="UP000307440"/>
    </source>
</evidence>
<reference evidence="3 4" key="1">
    <citation type="journal article" date="2019" name="Nat. Ecol. Evol.">
        <title>Megaphylogeny resolves global patterns of mushroom evolution.</title>
        <authorList>
            <person name="Varga T."/>
            <person name="Krizsan K."/>
            <person name="Foldi C."/>
            <person name="Dima B."/>
            <person name="Sanchez-Garcia M."/>
            <person name="Sanchez-Ramirez S."/>
            <person name="Szollosi G.J."/>
            <person name="Szarkandi J.G."/>
            <person name="Papp V."/>
            <person name="Albert L."/>
            <person name="Andreopoulos W."/>
            <person name="Angelini C."/>
            <person name="Antonin V."/>
            <person name="Barry K.W."/>
            <person name="Bougher N.L."/>
            <person name="Buchanan P."/>
            <person name="Buyck B."/>
            <person name="Bense V."/>
            <person name="Catcheside P."/>
            <person name="Chovatia M."/>
            <person name="Cooper J."/>
            <person name="Damon W."/>
            <person name="Desjardin D."/>
            <person name="Finy P."/>
            <person name="Geml J."/>
            <person name="Haridas S."/>
            <person name="Hughes K."/>
            <person name="Justo A."/>
            <person name="Karasinski D."/>
            <person name="Kautmanova I."/>
            <person name="Kiss B."/>
            <person name="Kocsube S."/>
            <person name="Kotiranta H."/>
            <person name="LaButti K.M."/>
            <person name="Lechner B.E."/>
            <person name="Liimatainen K."/>
            <person name="Lipzen A."/>
            <person name="Lukacs Z."/>
            <person name="Mihaltcheva S."/>
            <person name="Morgado L.N."/>
            <person name="Niskanen T."/>
            <person name="Noordeloos M.E."/>
            <person name="Ohm R.A."/>
            <person name="Ortiz-Santana B."/>
            <person name="Ovrebo C."/>
            <person name="Racz N."/>
            <person name="Riley R."/>
            <person name="Savchenko A."/>
            <person name="Shiryaev A."/>
            <person name="Soop K."/>
            <person name="Spirin V."/>
            <person name="Szebenyi C."/>
            <person name="Tomsovsky M."/>
            <person name="Tulloss R.E."/>
            <person name="Uehling J."/>
            <person name="Grigoriev I.V."/>
            <person name="Vagvolgyi C."/>
            <person name="Papp T."/>
            <person name="Martin F.M."/>
            <person name="Miettinen O."/>
            <person name="Hibbett D.S."/>
            <person name="Nagy L.G."/>
        </authorList>
    </citation>
    <scope>NUCLEOTIDE SEQUENCE [LARGE SCALE GENOMIC DNA]</scope>
    <source>
        <strain evidence="3 4">CBS 121175</strain>
    </source>
</reference>
<dbReference type="Proteomes" id="UP000307440">
    <property type="component" value="Unassembled WGS sequence"/>
</dbReference>
<keyword evidence="2" id="KW-0472">Membrane</keyword>
<sequence length="377" mass="40212">MTIAPHSGTATANPQDLAKRRASRSTRSPSVVRSTRKRSPSPSITFTTTSLPVDSAKGVKDITRNVLRQLEGISHLEVRDMAVPDEDGKEHHTNGLNSTQNGASKQGHKANLNGQAKVNGNGTAKAVAAPVDYEIPRKLLHGSIGFLALYLYLTEGDPKKVVVTLWSALAIIYPADMLRLRSRRFARLYESLLGFLMRENEKESVNGVVWYILGANTVLSLFPIDVATVAILILSWADTAASTFGRLYGRNTPKLPERSPVLGLPFATRKSVAGFIASSITGACIAIGFWGYLAPLRSSVQDTAWTWEGGINNAGGGGLLGLAVIGIVAGLVSGVAEALDLGAIDDNLSLPIISGTCLYGFFKLFEFASSAVSSWIS</sequence>
<proteinExistence type="predicted"/>
<feature type="region of interest" description="Disordered" evidence="1">
    <location>
        <begin position="1"/>
        <end position="49"/>
    </location>
</feature>
<evidence type="ECO:0000256" key="2">
    <source>
        <dbReference type="SAM" id="Phobius"/>
    </source>
</evidence>
<dbReference type="GO" id="GO:0006654">
    <property type="term" value="P:phosphatidic acid biosynthetic process"/>
    <property type="evidence" value="ECO:0007669"/>
    <property type="project" value="TreeGrafter"/>
</dbReference>
<feature type="transmembrane region" description="Helical" evidence="2">
    <location>
        <begin position="348"/>
        <end position="365"/>
    </location>
</feature>
<dbReference type="STRING" id="230819.A0A5C3KLY2"/>
<keyword evidence="2" id="KW-0812">Transmembrane</keyword>
<dbReference type="PANTHER" id="PTHR31303">
    <property type="entry name" value="CTP-DEPENDENT DIACYLGLYCEROL KINASE 1"/>
    <property type="match status" value="1"/>
</dbReference>
<name>A0A5C3KLY2_COPMA</name>
<evidence type="ECO:0000313" key="3">
    <source>
        <dbReference type="EMBL" id="TFK21015.1"/>
    </source>
</evidence>
<dbReference type="OrthoDB" id="5673at2759"/>